<accession>A0A2U2J5U9</accession>
<sequence length="257" mass="26123">MGRPPPPRTHRIFPPPVVRVNHMAGRVWELGGMGQKKLGAVGAILSLMLTTGAASQPAAAASRAGSGRTPSPLSASLCRLGFASIPMTPLASGHHMVEVSVNGRAGAFLVDTGAGVTIVHTPSLESFGLAPAAGGHAAGTLTGVVPFAPVAVARFAIGGTATQMSRIYAMDLSHIVETIAATTRQPIQGLIGQDVMRAQEAIIDVEHSVLYLKTVDASRADPALCNDETAPAGTAIAKVVGNGALQPPAVGLVVSRE</sequence>
<reference evidence="1 2" key="1">
    <citation type="submission" date="2018-05" db="EMBL/GenBank/DDBJ databases">
        <title>Genome of Sphingosinicella humi QZX222.</title>
        <authorList>
            <person name="Qiao Z."/>
            <person name="Wang G."/>
        </authorList>
    </citation>
    <scope>NUCLEOTIDE SEQUENCE [LARGE SCALE GENOMIC DNA]</scope>
    <source>
        <strain evidence="1 2">QZX222</strain>
    </source>
</reference>
<dbReference type="Gene3D" id="2.40.70.10">
    <property type="entry name" value="Acid Proteases"/>
    <property type="match status" value="1"/>
</dbReference>
<dbReference type="SUPFAM" id="SSF50630">
    <property type="entry name" value="Acid proteases"/>
    <property type="match status" value="1"/>
</dbReference>
<gene>
    <name evidence="1" type="ORF">DF286_13090</name>
</gene>
<name>A0A2U2J5U9_9SPHN</name>
<dbReference type="InterPro" id="IPR021109">
    <property type="entry name" value="Peptidase_aspartic_dom_sf"/>
</dbReference>
<organism evidence="1 2">
    <name type="scientific">Allosphingosinicella humi</name>
    <dbReference type="NCBI Taxonomy" id="2068657"/>
    <lineage>
        <taxon>Bacteria</taxon>
        <taxon>Pseudomonadati</taxon>
        <taxon>Pseudomonadota</taxon>
        <taxon>Alphaproteobacteria</taxon>
        <taxon>Sphingomonadales</taxon>
        <taxon>Sphingomonadaceae</taxon>
        <taxon>Allosphingosinicella</taxon>
    </lineage>
</organism>
<dbReference type="Pfam" id="PF13650">
    <property type="entry name" value="Asp_protease_2"/>
    <property type="match status" value="1"/>
</dbReference>
<dbReference type="EMBL" id="QFFF01000001">
    <property type="protein sequence ID" value="PWG03709.1"/>
    <property type="molecule type" value="Genomic_DNA"/>
</dbReference>
<protein>
    <recommendedName>
        <fullName evidence="3">Peptidase A2 domain-containing protein</fullName>
    </recommendedName>
</protein>
<dbReference type="Proteomes" id="UP000245916">
    <property type="component" value="Unassembled WGS sequence"/>
</dbReference>
<keyword evidence="2" id="KW-1185">Reference proteome</keyword>
<evidence type="ECO:0000313" key="1">
    <source>
        <dbReference type="EMBL" id="PWG03709.1"/>
    </source>
</evidence>
<evidence type="ECO:0008006" key="3">
    <source>
        <dbReference type="Google" id="ProtNLM"/>
    </source>
</evidence>
<dbReference type="AlphaFoldDB" id="A0A2U2J5U9"/>
<comment type="caution">
    <text evidence="1">The sequence shown here is derived from an EMBL/GenBank/DDBJ whole genome shotgun (WGS) entry which is preliminary data.</text>
</comment>
<proteinExistence type="predicted"/>
<evidence type="ECO:0000313" key="2">
    <source>
        <dbReference type="Proteomes" id="UP000245916"/>
    </source>
</evidence>